<gene>
    <name evidence="1" type="ORF">GCM10022410_09970</name>
</gene>
<evidence type="ECO:0000313" key="1">
    <source>
        <dbReference type="EMBL" id="GAA4065514.1"/>
    </source>
</evidence>
<dbReference type="Proteomes" id="UP001501734">
    <property type="component" value="Unassembled WGS sequence"/>
</dbReference>
<sequence>MIKIIEMNRKVDKQLKYRFKLMSLIFLSLTFLIGCDIGEEIMEQTDQAIEIASSFVDHLNQGEFTEAT</sequence>
<proteinExistence type="predicted"/>
<keyword evidence="2" id="KW-1185">Reference proteome</keyword>
<dbReference type="EMBL" id="BAABDL010000051">
    <property type="protein sequence ID" value="GAA4065514.1"/>
    <property type="molecule type" value="Genomic_DNA"/>
</dbReference>
<evidence type="ECO:0000313" key="2">
    <source>
        <dbReference type="Proteomes" id="UP001501734"/>
    </source>
</evidence>
<organism evidence="1 2">
    <name type="scientific">Amphibacillus indicireducens</name>
    <dbReference type="NCBI Taxonomy" id="1076330"/>
    <lineage>
        <taxon>Bacteria</taxon>
        <taxon>Bacillati</taxon>
        <taxon>Bacillota</taxon>
        <taxon>Bacilli</taxon>
        <taxon>Bacillales</taxon>
        <taxon>Bacillaceae</taxon>
        <taxon>Amphibacillus</taxon>
    </lineage>
</organism>
<accession>A0ABP7VFU1</accession>
<name>A0ABP7VFU1_9BACI</name>
<protein>
    <submittedName>
        <fullName evidence="1">Uncharacterized protein</fullName>
    </submittedName>
</protein>
<reference evidence="2" key="1">
    <citation type="journal article" date="2019" name="Int. J. Syst. Evol. Microbiol.">
        <title>The Global Catalogue of Microorganisms (GCM) 10K type strain sequencing project: providing services to taxonomists for standard genome sequencing and annotation.</title>
        <authorList>
            <consortium name="The Broad Institute Genomics Platform"/>
            <consortium name="The Broad Institute Genome Sequencing Center for Infectious Disease"/>
            <person name="Wu L."/>
            <person name="Ma J."/>
        </authorList>
    </citation>
    <scope>NUCLEOTIDE SEQUENCE [LARGE SCALE GENOMIC DNA]</scope>
    <source>
        <strain evidence="2">JCM 17250</strain>
    </source>
</reference>
<comment type="caution">
    <text evidence="1">The sequence shown here is derived from an EMBL/GenBank/DDBJ whole genome shotgun (WGS) entry which is preliminary data.</text>
</comment>
<dbReference type="PROSITE" id="PS51257">
    <property type="entry name" value="PROKAR_LIPOPROTEIN"/>
    <property type="match status" value="1"/>
</dbReference>